<name>A0AC35TMN4_9BILA</name>
<reference evidence="2" key="1">
    <citation type="submission" date="2016-11" db="UniProtKB">
        <authorList>
            <consortium name="WormBaseParasite"/>
        </authorList>
    </citation>
    <scope>IDENTIFICATION</scope>
    <source>
        <strain evidence="2">KR3021</strain>
    </source>
</reference>
<evidence type="ECO:0000313" key="2">
    <source>
        <dbReference type="WBParaSite" id="RSKR_0000242450.1"/>
    </source>
</evidence>
<proteinExistence type="predicted"/>
<sequence length="122" mass="13693">MMNIIPAVARLISDPKNDTQMAAQLRLLLDMICETSELEMNPHFSPFMSHVLCGFTHINSIYHLDLLGKCQSQAVVGTKELLKSNSVLMNIIPAVARLIPDPKNDTHMTAQLRLLLDMDCIY</sequence>
<evidence type="ECO:0000313" key="1">
    <source>
        <dbReference type="Proteomes" id="UP000095286"/>
    </source>
</evidence>
<accession>A0AC35TMN4</accession>
<protein>
    <submittedName>
        <fullName evidence="2">Importin-11</fullName>
    </submittedName>
</protein>
<dbReference type="WBParaSite" id="RSKR_0000242450.1">
    <property type="protein sequence ID" value="RSKR_0000242450.1"/>
    <property type="gene ID" value="RSKR_0000242450"/>
</dbReference>
<organism evidence="1 2">
    <name type="scientific">Rhabditophanes sp. KR3021</name>
    <dbReference type="NCBI Taxonomy" id="114890"/>
    <lineage>
        <taxon>Eukaryota</taxon>
        <taxon>Metazoa</taxon>
        <taxon>Ecdysozoa</taxon>
        <taxon>Nematoda</taxon>
        <taxon>Chromadorea</taxon>
        <taxon>Rhabditida</taxon>
        <taxon>Tylenchina</taxon>
        <taxon>Panagrolaimomorpha</taxon>
        <taxon>Strongyloidoidea</taxon>
        <taxon>Alloionematidae</taxon>
        <taxon>Rhabditophanes</taxon>
    </lineage>
</organism>
<dbReference type="Proteomes" id="UP000095286">
    <property type="component" value="Unplaced"/>
</dbReference>